<protein>
    <submittedName>
        <fullName evidence="3">T6SS effector BTH_I2691 family protein</fullName>
    </submittedName>
</protein>
<proteinExistence type="predicted"/>
<evidence type="ECO:0000256" key="1">
    <source>
        <dbReference type="SAM" id="MobiDB-lite"/>
    </source>
</evidence>
<feature type="transmembrane region" description="Helical" evidence="2">
    <location>
        <begin position="484"/>
        <end position="507"/>
    </location>
</feature>
<accession>A0ABU8WHF8</accession>
<evidence type="ECO:0000313" key="3">
    <source>
        <dbReference type="EMBL" id="MEJ8846203.1"/>
    </source>
</evidence>
<feature type="transmembrane region" description="Helical" evidence="2">
    <location>
        <begin position="540"/>
        <end position="558"/>
    </location>
</feature>
<keyword evidence="4" id="KW-1185">Reference proteome</keyword>
<dbReference type="RefSeq" id="WP_340341346.1">
    <property type="nucleotide sequence ID" value="NZ_JBBKZT010000002.1"/>
</dbReference>
<keyword evidence="2" id="KW-0472">Membrane</keyword>
<dbReference type="NCBIfam" id="NF041559">
    <property type="entry name" value="BTH_I2691_fam"/>
    <property type="match status" value="1"/>
</dbReference>
<reference evidence="3 4" key="1">
    <citation type="submission" date="2024-03" db="EMBL/GenBank/DDBJ databases">
        <title>Novel species of the genus Variovorax.</title>
        <authorList>
            <person name="Liu Q."/>
            <person name="Xin Y.-H."/>
        </authorList>
    </citation>
    <scope>NUCLEOTIDE SEQUENCE [LARGE SCALE GENOMIC DNA]</scope>
    <source>
        <strain evidence="3 4">KACC 18900</strain>
    </source>
</reference>
<evidence type="ECO:0000256" key="2">
    <source>
        <dbReference type="SAM" id="Phobius"/>
    </source>
</evidence>
<dbReference type="EMBL" id="JBBKZT010000002">
    <property type="protein sequence ID" value="MEJ8846203.1"/>
    <property type="molecule type" value="Genomic_DNA"/>
</dbReference>
<dbReference type="InterPro" id="IPR048126">
    <property type="entry name" value="Toxin_VasX"/>
</dbReference>
<dbReference type="Proteomes" id="UP001385892">
    <property type="component" value="Unassembled WGS sequence"/>
</dbReference>
<name>A0ABU8WHF8_9BURK</name>
<feature type="compositionally biased region" description="Basic and acidic residues" evidence="1">
    <location>
        <begin position="10"/>
        <end position="22"/>
    </location>
</feature>
<gene>
    <name evidence="3" type="ORF">WKW82_06070</name>
</gene>
<comment type="caution">
    <text evidence="3">The sequence shown here is derived from an EMBL/GenBank/DDBJ whole genome shotgun (WGS) entry which is preliminary data.</text>
</comment>
<sequence length="601" mass="65680">MALENQARSQGEEYILRGEKEGPLQSAQQELEEKVLNSPYDEYLRKQLEQVRALNSQISAGAPQLSTDFGKSRASKAWPSYQARIDEDARQRFEGNMNDFLGAASGIVERRTVSLIRWLEAQLLIDTLNDFNGSNIGDGVFFGEQVAEAIWGLGSCKSGAKKINFWVKECKATVDSNLLWRVVALNQSKAREELDKKLSEANQYKVQQTLASTLTWVGYSAKSMKAIADTYKKAQSVYDANIKAQLGKAEAFKVEINKVNTRGADKFAIEVGDFIFKYFRVDKLGDYASEKLIQHIFSIRALVNPMESEDLIAKQVDAGKIGREQTLRRLQATKSFMRLDTPEIHARQTEGLKKAWAAFKVSDDVKAPQAIKDARLAAVVMLIEGVNFSKLIIECKTKNDEKSRLSLLASGMSIGSALLDIATVPIKNLPGMGQETWGYQVVKGWGGLLSGGASLLGAWIDLVDTGKSIDNGYNYLASFYAAKAFLGVGAGALTFAVTFTYAAPLVARLTGRAAVGVTIEVVVGTRAAAIIGLRIVGMAAGAWITVGMFGLQLVIWLITPNAIEDWIDHSAFGKRRATGGYKTAKEQDGKLSEALIGMGLQ</sequence>
<keyword evidence="2" id="KW-1133">Transmembrane helix</keyword>
<keyword evidence="2" id="KW-0812">Transmembrane</keyword>
<feature type="transmembrane region" description="Helical" evidence="2">
    <location>
        <begin position="513"/>
        <end position="533"/>
    </location>
</feature>
<organism evidence="3 4">
    <name type="scientific">Variovorax rhizosphaerae</name>
    <dbReference type="NCBI Taxonomy" id="1836200"/>
    <lineage>
        <taxon>Bacteria</taxon>
        <taxon>Pseudomonadati</taxon>
        <taxon>Pseudomonadota</taxon>
        <taxon>Betaproteobacteria</taxon>
        <taxon>Burkholderiales</taxon>
        <taxon>Comamonadaceae</taxon>
        <taxon>Variovorax</taxon>
    </lineage>
</organism>
<evidence type="ECO:0000313" key="4">
    <source>
        <dbReference type="Proteomes" id="UP001385892"/>
    </source>
</evidence>
<feature type="region of interest" description="Disordered" evidence="1">
    <location>
        <begin position="1"/>
        <end position="29"/>
    </location>
</feature>